<organism evidence="4 5">
    <name type="scientific">Penicillium subrubescens</name>
    <dbReference type="NCBI Taxonomy" id="1316194"/>
    <lineage>
        <taxon>Eukaryota</taxon>
        <taxon>Fungi</taxon>
        <taxon>Dikarya</taxon>
        <taxon>Ascomycota</taxon>
        <taxon>Pezizomycotina</taxon>
        <taxon>Eurotiomycetes</taxon>
        <taxon>Eurotiomycetidae</taxon>
        <taxon>Eurotiales</taxon>
        <taxon>Aspergillaceae</taxon>
        <taxon>Penicillium</taxon>
    </lineage>
</organism>
<dbReference type="STRING" id="1316194.A0A1Q5UFF6"/>
<evidence type="ECO:0000313" key="5">
    <source>
        <dbReference type="Proteomes" id="UP000186955"/>
    </source>
</evidence>
<evidence type="ECO:0000256" key="1">
    <source>
        <dbReference type="SAM" id="Coils"/>
    </source>
</evidence>
<protein>
    <recommendedName>
        <fullName evidence="3">HORMA domain-containing protein</fullName>
    </recommendedName>
</protein>
<feature type="domain" description="HORMA" evidence="3">
    <location>
        <begin position="94"/>
        <end position="281"/>
    </location>
</feature>
<dbReference type="SUPFAM" id="SSF56019">
    <property type="entry name" value="The spindle assembly checkpoint protein mad2"/>
    <property type="match status" value="1"/>
</dbReference>
<sequence length="363" mass="41586">MPSPPLNPINPSNPPKPPKPPKTSFKMSSAKHKPQPLKRASIDDVDVDELSALERIKEKKRKLEEDIESLVEKKRRKLDEVTVQSRKGRPEGGLLPQTSFGIRALPVCFADESFCFEEHFMNEGIIPVDRYPVQLRAGEIMVMERGKDRLTNSIISCLETIFAKFLLQRKLLGLQFVVCKGKNNRTEVYERYTISIHYSGKRGPSDREGKKLDFHDTKKDLKYSMKVQKGIIAMFRRMFMEISNSTLPNTRTLAVHVFHTPLAPNPMNGDSFNRFWTEHLSFPRIPGWQRQTIHSDFIDTGFYGTINGVPEPMPAQLNFSNHRNRGADVHWEHGLDWVKKEIAKRAAAKKAAREKALKQAKKA</sequence>
<dbReference type="InterPro" id="IPR036570">
    <property type="entry name" value="HORMA_dom_sf"/>
</dbReference>
<feature type="coiled-coil region" evidence="1">
    <location>
        <begin position="53"/>
        <end position="80"/>
    </location>
</feature>
<evidence type="ECO:0000256" key="2">
    <source>
        <dbReference type="SAM" id="MobiDB-lite"/>
    </source>
</evidence>
<evidence type="ECO:0000313" key="4">
    <source>
        <dbReference type="EMBL" id="OKP11206.1"/>
    </source>
</evidence>
<dbReference type="AlphaFoldDB" id="A0A1Q5UFF6"/>
<name>A0A1Q5UFF6_9EURO</name>
<dbReference type="Proteomes" id="UP000186955">
    <property type="component" value="Unassembled WGS sequence"/>
</dbReference>
<feature type="region of interest" description="Disordered" evidence="2">
    <location>
        <begin position="1"/>
        <end position="44"/>
    </location>
</feature>
<keyword evidence="5" id="KW-1185">Reference proteome</keyword>
<gene>
    <name evidence="4" type="ORF">PENSUB_3228</name>
</gene>
<feature type="compositionally biased region" description="Pro residues" evidence="2">
    <location>
        <begin position="1"/>
        <end position="21"/>
    </location>
</feature>
<dbReference type="Pfam" id="PF02301">
    <property type="entry name" value="HORMA"/>
    <property type="match status" value="1"/>
</dbReference>
<proteinExistence type="predicted"/>
<keyword evidence="1" id="KW-0175">Coiled coil</keyword>
<evidence type="ECO:0000259" key="3">
    <source>
        <dbReference type="Pfam" id="PF02301"/>
    </source>
</evidence>
<reference evidence="4 5" key="1">
    <citation type="submission" date="2016-10" db="EMBL/GenBank/DDBJ databases">
        <title>Genome sequence of the ascomycete fungus Penicillium subrubescens.</title>
        <authorList>
            <person name="De Vries R.P."/>
            <person name="Peng M."/>
            <person name="Dilokpimol A."/>
            <person name="Hilden K."/>
            <person name="Makela M.R."/>
            <person name="Grigoriev I."/>
            <person name="Riley R."/>
            <person name="Granchi Z."/>
        </authorList>
    </citation>
    <scope>NUCLEOTIDE SEQUENCE [LARGE SCALE GENOMIC DNA]</scope>
    <source>
        <strain evidence="4 5">CBS 132785</strain>
    </source>
</reference>
<accession>A0A1Q5UFF6</accession>
<dbReference type="Gene3D" id="3.30.900.10">
    <property type="entry name" value="HORMA domain"/>
    <property type="match status" value="1"/>
</dbReference>
<dbReference type="InterPro" id="IPR003511">
    <property type="entry name" value="HORMA_dom"/>
</dbReference>
<dbReference type="EMBL" id="MNBE01000293">
    <property type="protein sequence ID" value="OKP11206.1"/>
    <property type="molecule type" value="Genomic_DNA"/>
</dbReference>
<comment type="caution">
    <text evidence="4">The sequence shown here is derived from an EMBL/GenBank/DDBJ whole genome shotgun (WGS) entry which is preliminary data.</text>
</comment>